<dbReference type="InterPro" id="IPR035940">
    <property type="entry name" value="CAP_sf"/>
</dbReference>
<dbReference type="OrthoDB" id="821964at2759"/>
<evidence type="ECO:0000256" key="3">
    <source>
        <dbReference type="ARBA" id="ARBA00022821"/>
    </source>
</evidence>
<evidence type="ECO:0000256" key="1">
    <source>
        <dbReference type="ARBA" id="ARBA00009923"/>
    </source>
</evidence>
<organism evidence="7 8">
    <name type="scientific">Ricinus communis</name>
    <name type="common">Castor bean</name>
    <dbReference type="NCBI Taxonomy" id="3988"/>
    <lineage>
        <taxon>Eukaryota</taxon>
        <taxon>Viridiplantae</taxon>
        <taxon>Streptophyta</taxon>
        <taxon>Embryophyta</taxon>
        <taxon>Tracheophyta</taxon>
        <taxon>Spermatophyta</taxon>
        <taxon>Magnoliopsida</taxon>
        <taxon>eudicotyledons</taxon>
        <taxon>Gunneridae</taxon>
        <taxon>Pentapetalae</taxon>
        <taxon>rosids</taxon>
        <taxon>fabids</taxon>
        <taxon>Malpighiales</taxon>
        <taxon>Euphorbiaceae</taxon>
        <taxon>Acalyphoideae</taxon>
        <taxon>Acalypheae</taxon>
        <taxon>Ricinus</taxon>
    </lineage>
</organism>
<sequence>MAMPKVSLPLFYFMIMSLALLFSSNAQDTNQDYINSHNDARVAVGAGLGNMTWNETVADYARDYANQRIADCNLVHSDGPYGENLAWGSGDLSGLDAVRMWVDEKAFYDYNSNTCTGGQQCGHYTQVVWRDSISLGCAKVTCNNGLGTLITCNYYPPGNVIGQRPY</sequence>
<dbReference type="InterPro" id="IPR001283">
    <property type="entry name" value="CRISP-related"/>
</dbReference>
<dbReference type="SUPFAM" id="SSF55797">
    <property type="entry name" value="PR-1-like"/>
    <property type="match status" value="1"/>
</dbReference>
<name>B9S7V0_RICCO</name>
<evidence type="ECO:0000256" key="5">
    <source>
        <dbReference type="SAM" id="SignalP"/>
    </source>
</evidence>
<reference evidence="8" key="1">
    <citation type="journal article" date="2010" name="Nat. Biotechnol.">
        <title>Draft genome sequence of the oilseed species Ricinus communis.</title>
        <authorList>
            <person name="Chan A.P."/>
            <person name="Crabtree J."/>
            <person name="Zhao Q."/>
            <person name="Lorenzi H."/>
            <person name="Orvis J."/>
            <person name="Puiu D."/>
            <person name="Melake-Berhan A."/>
            <person name="Jones K.M."/>
            <person name="Redman J."/>
            <person name="Chen G."/>
            <person name="Cahoon E.B."/>
            <person name="Gedil M."/>
            <person name="Stanke M."/>
            <person name="Haas B.J."/>
            <person name="Wortman J.R."/>
            <person name="Fraser-Liggett C.M."/>
            <person name="Ravel J."/>
            <person name="Rabinowicz P.D."/>
        </authorList>
    </citation>
    <scope>NUCLEOTIDE SEQUENCE [LARGE SCALE GENOMIC DNA]</scope>
    <source>
        <strain evidence="8">cv. Hale</strain>
    </source>
</reference>
<keyword evidence="2 5" id="KW-0732">Signal</keyword>
<dbReference type="Pfam" id="PF00188">
    <property type="entry name" value="CAP"/>
    <property type="match status" value="1"/>
</dbReference>
<keyword evidence="8" id="KW-1185">Reference proteome</keyword>
<accession>B9S7V0</accession>
<dbReference type="GO" id="GO:0005615">
    <property type="term" value="C:extracellular space"/>
    <property type="evidence" value="ECO:0000318"/>
    <property type="project" value="GO_Central"/>
</dbReference>
<dbReference type="PANTHER" id="PTHR10334">
    <property type="entry name" value="CYSTEINE-RICH SECRETORY PROTEIN-RELATED"/>
    <property type="match status" value="1"/>
</dbReference>
<feature type="chain" id="PRO_5002889101" evidence="5">
    <location>
        <begin position="27"/>
        <end position="166"/>
    </location>
</feature>
<dbReference type="STRING" id="3988.B9S7V0"/>
<dbReference type="AlphaFoldDB" id="B9S7V0"/>
<evidence type="ECO:0000313" key="8">
    <source>
        <dbReference type="Proteomes" id="UP000008311"/>
    </source>
</evidence>
<protein>
    <submittedName>
        <fullName evidence="7">STS14 protein, putative</fullName>
    </submittedName>
</protein>
<comment type="similarity">
    <text evidence="1">Belongs to the CRISP family.</text>
</comment>
<dbReference type="PRINTS" id="PR00837">
    <property type="entry name" value="V5TPXLIKE"/>
</dbReference>
<dbReference type="EMBL" id="EQ973887">
    <property type="protein sequence ID" value="EEF40266.1"/>
    <property type="molecule type" value="Genomic_DNA"/>
</dbReference>
<dbReference type="KEGG" id="rcu:8268877"/>
<dbReference type="eggNOG" id="KOG3017">
    <property type="taxonomic scope" value="Eukaryota"/>
</dbReference>
<dbReference type="OMA" id="MQWNETL"/>
<proteinExistence type="inferred from homology"/>
<dbReference type="InterPro" id="IPR018244">
    <property type="entry name" value="Allrgn_V5/Tpx1_CS"/>
</dbReference>
<dbReference type="FunFam" id="3.40.33.10:FF:000006">
    <property type="entry name" value="Putative pathogenesis-related protein 1"/>
    <property type="match status" value="1"/>
</dbReference>
<keyword evidence="3" id="KW-0611">Plant defense</keyword>
<dbReference type="GO" id="GO:0098542">
    <property type="term" value="P:defense response to other organism"/>
    <property type="evidence" value="ECO:0007669"/>
    <property type="project" value="UniProtKB-ARBA"/>
</dbReference>
<dbReference type="SMART" id="SM00198">
    <property type="entry name" value="SCP"/>
    <property type="match status" value="1"/>
</dbReference>
<evidence type="ECO:0000256" key="4">
    <source>
        <dbReference type="ARBA" id="ARBA00023157"/>
    </source>
</evidence>
<dbReference type="InterPro" id="IPR014044">
    <property type="entry name" value="CAP_dom"/>
</dbReference>
<dbReference type="FunCoup" id="B9S7V0">
    <property type="interactions" value="315"/>
</dbReference>
<keyword evidence="4" id="KW-1015">Disulfide bond</keyword>
<evidence type="ECO:0000259" key="6">
    <source>
        <dbReference type="SMART" id="SM00198"/>
    </source>
</evidence>
<feature type="signal peptide" evidence="5">
    <location>
        <begin position="1"/>
        <end position="26"/>
    </location>
</feature>
<gene>
    <name evidence="7" type="ORF">RCOM_1381940</name>
</gene>
<dbReference type="Proteomes" id="UP000008311">
    <property type="component" value="Unassembled WGS sequence"/>
</dbReference>
<dbReference type="Gene3D" id="3.40.33.10">
    <property type="entry name" value="CAP"/>
    <property type="match status" value="1"/>
</dbReference>
<evidence type="ECO:0000313" key="7">
    <source>
        <dbReference type="EMBL" id="EEF40266.1"/>
    </source>
</evidence>
<dbReference type="PROSITE" id="PS01010">
    <property type="entry name" value="CRISP_2"/>
    <property type="match status" value="1"/>
</dbReference>
<feature type="domain" description="SCP" evidence="6">
    <location>
        <begin position="28"/>
        <end position="162"/>
    </location>
</feature>
<dbReference type="PROSITE" id="PS01009">
    <property type="entry name" value="CRISP_1"/>
    <property type="match status" value="1"/>
</dbReference>
<dbReference type="CDD" id="cd05381">
    <property type="entry name" value="CAP_PR-1"/>
    <property type="match status" value="1"/>
</dbReference>
<dbReference type="InParanoid" id="B9S7V0"/>
<evidence type="ECO:0000256" key="2">
    <source>
        <dbReference type="ARBA" id="ARBA00022729"/>
    </source>
</evidence>